<dbReference type="SMART" id="SM00184">
    <property type="entry name" value="RING"/>
    <property type="match status" value="1"/>
</dbReference>
<evidence type="ECO:0000256" key="14">
    <source>
        <dbReference type="ARBA" id="ARBA00024209"/>
    </source>
</evidence>
<keyword evidence="20" id="KW-1185">Reference proteome</keyword>
<name>A0A2P5AZP8_TREOI</name>
<reference evidence="20" key="1">
    <citation type="submission" date="2016-06" db="EMBL/GenBank/DDBJ databases">
        <title>Parallel loss of symbiosis genes in relatives of nitrogen-fixing non-legume Parasponia.</title>
        <authorList>
            <person name="Van Velzen R."/>
            <person name="Holmer R."/>
            <person name="Bu F."/>
            <person name="Rutten L."/>
            <person name="Van Zeijl A."/>
            <person name="Liu W."/>
            <person name="Santuari L."/>
            <person name="Cao Q."/>
            <person name="Sharma T."/>
            <person name="Shen D."/>
            <person name="Roswanjaya Y."/>
            <person name="Wardhani T."/>
            <person name="Kalhor M.S."/>
            <person name="Jansen J."/>
            <person name="Van den Hoogen J."/>
            <person name="Gungor B."/>
            <person name="Hartog M."/>
            <person name="Hontelez J."/>
            <person name="Verver J."/>
            <person name="Yang W.-C."/>
            <person name="Schijlen E."/>
            <person name="Repin R."/>
            <person name="Schilthuizen M."/>
            <person name="Schranz E."/>
            <person name="Heidstra R."/>
            <person name="Miyata K."/>
            <person name="Fedorova E."/>
            <person name="Kohlen W."/>
            <person name="Bisseling T."/>
            <person name="Smit S."/>
            <person name="Geurts R."/>
        </authorList>
    </citation>
    <scope>NUCLEOTIDE SEQUENCE [LARGE SCALE GENOMIC DNA]</scope>
    <source>
        <strain evidence="20">cv. RG33-2</strain>
    </source>
</reference>
<dbReference type="Gene3D" id="3.30.40.10">
    <property type="entry name" value="Zinc/RING finger domain, C3HC4 (zinc finger)"/>
    <property type="match status" value="1"/>
</dbReference>
<comment type="caution">
    <text evidence="19">The sequence shown here is derived from an EMBL/GenBank/DDBJ whole genome shotgun (WGS) entry which is preliminary data.</text>
</comment>
<evidence type="ECO:0000256" key="4">
    <source>
        <dbReference type="ARBA" id="ARBA00012483"/>
    </source>
</evidence>
<dbReference type="AlphaFoldDB" id="A0A2P5AZP8"/>
<keyword evidence="5" id="KW-0808">Transferase</keyword>
<evidence type="ECO:0000313" key="20">
    <source>
        <dbReference type="Proteomes" id="UP000237000"/>
    </source>
</evidence>
<evidence type="ECO:0000256" key="5">
    <source>
        <dbReference type="ARBA" id="ARBA00022679"/>
    </source>
</evidence>
<protein>
    <recommendedName>
        <fullName evidence="4">RING-type E3 ubiquitin transferase</fullName>
        <ecNumber evidence="4">2.3.2.27</ecNumber>
    </recommendedName>
</protein>
<dbReference type="CDD" id="cd16461">
    <property type="entry name" value="RING-H2_EL5-like"/>
    <property type="match status" value="1"/>
</dbReference>
<evidence type="ECO:0000256" key="1">
    <source>
        <dbReference type="ARBA" id="ARBA00000900"/>
    </source>
</evidence>
<keyword evidence="12 17" id="KW-1133">Transmembrane helix</keyword>
<dbReference type="PANTHER" id="PTHR46279">
    <property type="entry name" value="RING/U-BOX SUPERFAMILY PROTEIN"/>
    <property type="match status" value="1"/>
</dbReference>
<dbReference type="GO" id="GO:0016020">
    <property type="term" value="C:membrane"/>
    <property type="evidence" value="ECO:0007669"/>
    <property type="project" value="UniProtKB-SubCell"/>
</dbReference>
<dbReference type="GO" id="GO:0030247">
    <property type="term" value="F:polysaccharide binding"/>
    <property type="evidence" value="ECO:0007669"/>
    <property type="project" value="InterPro"/>
</dbReference>
<organism evidence="19 20">
    <name type="scientific">Trema orientale</name>
    <name type="common">Charcoal tree</name>
    <name type="synonym">Celtis orientalis</name>
    <dbReference type="NCBI Taxonomy" id="63057"/>
    <lineage>
        <taxon>Eukaryota</taxon>
        <taxon>Viridiplantae</taxon>
        <taxon>Streptophyta</taxon>
        <taxon>Embryophyta</taxon>
        <taxon>Tracheophyta</taxon>
        <taxon>Spermatophyta</taxon>
        <taxon>Magnoliopsida</taxon>
        <taxon>eudicotyledons</taxon>
        <taxon>Gunneridae</taxon>
        <taxon>Pentapetalae</taxon>
        <taxon>rosids</taxon>
        <taxon>fabids</taxon>
        <taxon>Rosales</taxon>
        <taxon>Cannabaceae</taxon>
        <taxon>Trema</taxon>
    </lineage>
</organism>
<dbReference type="STRING" id="63057.A0A2P5AZP8"/>
<accession>A0A2P5AZP8</accession>
<dbReference type="Proteomes" id="UP000237000">
    <property type="component" value="Unassembled WGS sequence"/>
</dbReference>
<evidence type="ECO:0000256" key="15">
    <source>
        <dbReference type="PROSITE-ProRule" id="PRU00175"/>
    </source>
</evidence>
<dbReference type="Pfam" id="PF13639">
    <property type="entry name" value="zf-RING_2"/>
    <property type="match status" value="1"/>
</dbReference>
<evidence type="ECO:0000256" key="13">
    <source>
        <dbReference type="ARBA" id="ARBA00023136"/>
    </source>
</evidence>
<keyword evidence="7" id="KW-0479">Metal-binding</keyword>
<dbReference type="GO" id="GO:0008270">
    <property type="term" value="F:zinc ion binding"/>
    <property type="evidence" value="ECO:0007669"/>
    <property type="project" value="UniProtKB-KW"/>
</dbReference>
<dbReference type="SUPFAM" id="SSF57850">
    <property type="entry name" value="RING/U-box"/>
    <property type="match status" value="1"/>
</dbReference>
<comment type="similarity">
    <text evidence="14">Belongs to the RING-type zinc finger family. ATL subfamily.</text>
</comment>
<keyword evidence="13 17" id="KW-0472">Membrane</keyword>
<comment type="catalytic activity">
    <reaction evidence="1">
        <text>S-ubiquitinyl-[E2 ubiquitin-conjugating enzyme]-L-cysteine + [acceptor protein]-L-lysine = [E2 ubiquitin-conjugating enzyme]-L-cysteine + N(6)-ubiquitinyl-[acceptor protein]-L-lysine.</text>
        <dbReference type="EC" id="2.3.2.27"/>
    </reaction>
</comment>
<evidence type="ECO:0000256" key="9">
    <source>
        <dbReference type="ARBA" id="ARBA00022771"/>
    </source>
</evidence>
<dbReference type="OrthoDB" id="8062037at2759"/>
<keyword evidence="9 15" id="KW-0863">Zinc-finger</keyword>
<dbReference type="EC" id="2.3.2.27" evidence="4"/>
<dbReference type="InParanoid" id="A0A2P5AZP8"/>
<keyword evidence="11" id="KW-0862">Zinc</keyword>
<evidence type="ECO:0000256" key="16">
    <source>
        <dbReference type="SAM" id="MobiDB-lite"/>
    </source>
</evidence>
<keyword evidence="6 17" id="KW-0812">Transmembrane</keyword>
<evidence type="ECO:0000256" key="12">
    <source>
        <dbReference type="ARBA" id="ARBA00022989"/>
    </source>
</evidence>
<feature type="domain" description="RING-type" evidence="18">
    <location>
        <begin position="312"/>
        <end position="354"/>
    </location>
</feature>
<evidence type="ECO:0000313" key="19">
    <source>
        <dbReference type="EMBL" id="PON41966.1"/>
    </source>
</evidence>
<dbReference type="Pfam" id="PF13947">
    <property type="entry name" value="GUB_WAK_bind"/>
    <property type="match status" value="1"/>
</dbReference>
<comment type="subcellular location">
    <subcellularLocation>
        <location evidence="2">Membrane</location>
        <topology evidence="2">Single-pass membrane protein</topology>
    </subcellularLocation>
</comment>
<feature type="transmembrane region" description="Helical" evidence="17">
    <location>
        <begin position="7"/>
        <end position="24"/>
    </location>
</feature>
<keyword evidence="8" id="KW-0732">Signal</keyword>
<dbReference type="PROSITE" id="PS50089">
    <property type="entry name" value="ZF_RING_2"/>
    <property type="match status" value="1"/>
</dbReference>
<dbReference type="PANTHER" id="PTHR46279:SF31">
    <property type="entry name" value="RING-H2 FINGER PROTEIN ATL20-LIKE ISOFORM X1"/>
    <property type="match status" value="1"/>
</dbReference>
<feature type="transmembrane region" description="Helical" evidence="17">
    <location>
        <begin position="231"/>
        <end position="254"/>
    </location>
</feature>
<dbReference type="InterPro" id="IPR001841">
    <property type="entry name" value="Znf_RING"/>
</dbReference>
<dbReference type="InterPro" id="IPR013083">
    <property type="entry name" value="Znf_RING/FYVE/PHD"/>
</dbReference>
<evidence type="ECO:0000256" key="3">
    <source>
        <dbReference type="ARBA" id="ARBA00004906"/>
    </source>
</evidence>
<feature type="compositionally biased region" description="Low complexity" evidence="16">
    <location>
        <begin position="360"/>
        <end position="383"/>
    </location>
</feature>
<dbReference type="EMBL" id="JXTC01000647">
    <property type="protein sequence ID" value="PON41966.1"/>
    <property type="molecule type" value="Genomic_DNA"/>
</dbReference>
<evidence type="ECO:0000256" key="2">
    <source>
        <dbReference type="ARBA" id="ARBA00004167"/>
    </source>
</evidence>
<feature type="region of interest" description="Disordered" evidence="16">
    <location>
        <begin position="358"/>
        <end position="383"/>
    </location>
</feature>
<evidence type="ECO:0000256" key="6">
    <source>
        <dbReference type="ARBA" id="ARBA00022692"/>
    </source>
</evidence>
<evidence type="ECO:0000256" key="11">
    <source>
        <dbReference type="ARBA" id="ARBA00022833"/>
    </source>
</evidence>
<proteinExistence type="inferred from homology"/>
<dbReference type="GO" id="GO:0061630">
    <property type="term" value="F:ubiquitin protein ligase activity"/>
    <property type="evidence" value="ECO:0007669"/>
    <property type="project" value="UniProtKB-EC"/>
</dbReference>
<evidence type="ECO:0000256" key="7">
    <source>
        <dbReference type="ARBA" id="ARBA00022723"/>
    </source>
</evidence>
<evidence type="ECO:0000256" key="17">
    <source>
        <dbReference type="SAM" id="Phobius"/>
    </source>
</evidence>
<sequence>MAASEIIIFFFFFINIISILFFFLPDVAANITDCGEAICPAAAAPAPRPVIHFPFRLVGHQLRRCGYRTGFDLSCNNRSQTVLSLRSGDFAVRRIDYEEQSLSINDPDGCLPKRFLNGEFEIFGSDPFKVDRIENYTFLNCSKALMTSLPLSPISCLGNGNHDFAVFAVSTDSVRFSDLSGDIQLTWTDPACGDCLARGGDCGFQTGSGTKIGCSVPPSGSNQGLPRGAKYGIIIGVGIPGLLCVIGLASYICGRVRACGQRRRRPYADYAGTGAAEPVVVLMGLDGPTIESFPKIQLGESKRLPKPNDNTCPICLSEYQSKETLRTIPECNHYFHASCVDEWLKMNATCPLCRNSPEGSSHVSPYSSASSSVSSSSSSLASS</sequence>
<gene>
    <name evidence="19" type="ORF">TorRG33x02_336900</name>
</gene>
<evidence type="ECO:0000259" key="18">
    <source>
        <dbReference type="PROSITE" id="PS50089"/>
    </source>
</evidence>
<comment type="pathway">
    <text evidence="3">Protein modification; protein ubiquitination.</text>
</comment>
<dbReference type="InterPro" id="IPR025287">
    <property type="entry name" value="WAK_GUB"/>
</dbReference>
<keyword evidence="10" id="KW-0833">Ubl conjugation pathway</keyword>
<evidence type="ECO:0000256" key="10">
    <source>
        <dbReference type="ARBA" id="ARBA00022786"/>
    </source>
</evidence>
<evidence type="ECO:0000256" key="8">
    <source>
        <dbReference type="ARBA" id="ARBA00022729"/>
    </source>
</evidence>
<dbReference type="InterPro" id="IPR046948">
    <property type="entry name" value="ATL20-22-like"/>
</dbReference>